<organism evidence="2">
    <name type="scientific">Paenibacillus ihbetae</name>
    <dbReference type="NCBI Taxonomy" id="1870820"/>
    <lineage>
        <taxon>Bacteria</taxon>
        <taxon>Bacillati</taxon>
        <taxon>Bacillota</taxon>
        <taxon>Bacilli</taxon>
        <taxon>Bacillales</taxon>
        <taxon>Paenibacillaceae</taxon>
        <taxon>Paenibacillus</taxon>
    </lineage>
</organism>
<dbReference type="Gene3D" id="3.90.1200.10">
    <property type="match status" value="1"/>
</dbReference>
<dbReference type="GO" id="GO:0016740">
    <property type="term" value="F:transferase activity"/>
    <property type="evidence" value="ECO:0007669"/>
    <property type="project" value="UniProtKB-KW"/>
</dbReference>
<gene>
    <name evidence="2" type="ORF">BBD41_29150</name>
</gene>
<evidence type="ECO:0000313" key="2">
    <source>
        <dbReference type="EMBL" id="ANY76313.1"/>
    </source>
</evidence>
<sequence>MEKSAVIQAERIACDFLQEQVKSSYQIIGKGIINQIFVVETESHKVVVRMNDKDTFQSFITEKWCIEQAAAVGVPGPKVLSIGIVDETAFMIQAFIEGDNGVDSTVPKSDIWRKLGEYAKRIHSIQVRGYGGDLIDPVHGEFQSPTHAGSDGSWQGYVQYNINCLNEHDRLIELGVITPKESQRVKKLFENLKNTSFHFGLNHGDMSLKNTIVNQAKQVILLDWNPEVSVVPHATVAQLIHYQILGLEESASVEEFKAFMDGYGISEKDLPETRHLLLLRAFDNLRWAIDRSPDLIDPYAAFAKQVINMIMD</sequence>
<dbReference type="RefSeq" id="WP_099480333.1">
    <property type="nucleotide sequence ID" value="NZ_CP016809.1"/>
</dbReference>
<accession>A0A1B2E8J1</accession>
<feature type="domain" description="Aminoglycoside phosphotransferase" evidence="1">
    <location>
        <begin position="26"/>
        <end position="225"/>
    </location>
</feature>
<reference evidence="2" key="1">
    <citation type="submission" date="2016-08" db="EMBL/GenBank/DDBJ databases">
        <title>Complete Genome Seqeunce of Paenibacillus sp. nov. IHBB 9852 from high altitute lake of Indian trans-Himalayas.</title>
        <authorList>
            <person name="Kiran S."/>
            <person name="Swarnkar M.K."/>
            <person name="Rana A."/>
            <person name="Tewari R."/>
            <person name="Gulati A."/>
        </authorList>
    </citation>
    <scope>NUCLEOTIDE SEQUENCE [LARGE SCALE GENOMIC DNA]</scope>
    <source>
        <strain evidence="2">IHBB 9852</strain>
    </source>
</reference>
<dbReference type="Gene3D" id="3.30.200.150">
    <property type="match status" value="1"/>
</dbReference>
<dbReference type="KEGG" id="pib:BBD41_29150"/>
<dbReference type="SUPFAM" id="SSF56112">
    <property type="entry name" value="Protein kinase-like (PK-like)"/>
    <property type="match status" value="1"/>
</dbReference>
<evidence type="ECO:0000259" key="1">
    <source>
        <dbReference type="Pfam" id="PF01636"/>
    </source>
</evidence>
<dbReference type="Pfam" id="PF01636">
    <property type="entry name" value="APH"/>
    <property type="match status" value="1"/>
</dbReference>
<dbReference type="EMBL" id="CP016809">
    <property type="protein sequence ID" value="ANY76313.1"/>
    <property type="molecule type" value="Genomic_DNA"/>
</dbReference>
<dbReference type="InterPro" id="IPR011009">
    <property type="entry name" value="Kinase-like_dom_sf"/>
</dbReference>
<proteinExistence type="predicted"/>
<name>A0A1B2E8J1_9BACL</name>
<keyword evidence="2" id="KW-0808">Transferase</keyword>
<dbReference type="InterPro" id="IPR002575">
    <property type="entry name" value="Aminoglycoside_PTrfase"/>
</dbReference>
<protein>
    <submittedName>
        <fullName evidence="2">Phosphotransferase</fullName>
    </submittedName>
</protein>
<dbReference type="AlphaFoldDB" id="A0A1B2E8J1"/>